<dbReference type="RefSeq" id="WP_156006681.1">
    <property type="nucleotide sequence ID" value="NZ_CP045483.1"/>
</dbReference>
<accession>A0A650CPN9</accession>
<proteinExistence type="predicted"/>
<gene>
    <name evidence="2" type="ORF">D1868_06475</name>
</gene>
<evidence type="ECO:0000313" key="2">
    <source>
        <dbReference type="EMBL" id="QGR19675.1"/>
    </source>
</evidence>
<dbReference type="EMBL" id="CP045483">
    <property type="protein sequence ID" value="QGR19675.1"/>
    <property type="molecule type" value="Genomic_DNA"/>
</dbReference>
<evidence type="ECO:0000313" key="3">
    <source>
        <dbReference type="Proteomes" id="UP000423396"/>
    </source>
</evidence>
<organism evidence="2 3">
    <name type="scientific">Stygiolobus azoricus</name>
    <dbReference type="NCBI Taxonomy" id="41675"/>
    <lineage>
        <taxon>Archaea</taxon>
        <taxon>Thermoproteota</taxon>
        <taxon>Thermoprotei</taxon>
        <taxon>Sulfolobales</taxon>
        <taxon>Sulfolobaceae</taxon>
        <taxon>Stygiolobus</taxon>
    </lineage>
</organism>
<name>A0A650CPN9_9CREN</name>
<feature type="transmembrane region" description="Helical" evidence="1">
    <location>
        <begin position="40"/>
        <end position="57"/>
    </location>
</feature>
<protein>
    <submittedName>
        <fullName evidence="2">Uncharacterized protein</fullName>
    </submittedName>
</protein>
<evidence type="ECO:0000256" key="1">
    <source>
        <dbReference type="SAM" id="Phobius"/>
    </source>
</evidence>
<dbReference type="OrthoDB" id="40750at2157"/>
<keyword evidence="1" id="KW-0472">Membrane</keyword>
<keyword evidence="3" id="KW-1185">Reference proteome</keyword>
<dbReference type="GeneID" id="42798699"/>
<dbReference type="KEGG" id="sazo:D1868_06475"/>
<dbReference type="AlphaFoldDB" id="A0A650CPN9"/>
<sequence>MEGPDLSEVLEPETGVPVVELGLVREGEDGTLYYKPISPYTPQILVIALGIELVLYTRRRVKLENYYLEEEINKRLEMLYEAISDQTT</sequence>
<reference evidence="2 3" key="1">
    <citation type="submission" date="2019-10" db="EMBL/GenBank/DDBJ databases">
        <title>Genome Sequences from Six Type Strain Members of the Archaeal Family Sulfolobaceae: Acidianus ambivalens, Acidianus infernus, Metallosphaera prunae, Stygiolobus azoricus, Sulfolobus metallicus, and Sulfurisphaera ohwakuensis.</title>
        <authorList>
            <person name="Counts J.A."/>
            <person name="Kelly R.M."/>
        </authorList>
    </citation>
    <scope>NUCLEOTIDE SEQUENCE [LARGE SCALE GENOMIC DNA]</scope>
    <source>
        <strain evidence="2 3">FC6</strain>
    </source>
</reference>
<keyword evidence="1" id="KW-1133">Transmembrane helix</keyword>
<dbReference type="Proteomes" id="UP000423396">
    <property type="component" value="Chromosome"/>
</dbReference>
<keyword evidence="1" id="KW-0812">Transmembrane</keyword>